<evidence type="ECO:0000313" key="3">
    <source>
        <dbReference type="Proteomes" id="UP001164020"/>
    </source>
</evidence>
<organism evidence="2 3">
    <name type="scientific">Jiella pelagia</name>
    <dbReference type="NCBI Taxonomy" id="2986949"/>
    <lineage>
        <taxon>Bacteria</taxon>
        <taxon>Pseudomonadati</taxon>
        <taxon>Pseudomonadota</taxon>
        <taxon>Alphaproteobacteria</taxon>
        <taxon>Hyphomicrobiales</taxon>
        <taxon>Aurantimonadaceae</taxon>
        <taxon>Jiella</taxon>
    </lineage>
</organism>
<evidence type="ECO:0000313" key="2">
    <source>
        <dbReference type="EMBL" id="WAP69242.1"/>
    </source>
</evidence>
<accession>A0ABY7C0P9</accession>
<evidence type="ECO:0000256" key="1">
    <source>
        <dbReference type="SAM" id="SignalP"/>
    </source>
</evidence>
<evidence type="ECO:0008006" key="4">
    <source>
        <dbReference type="Google" id="ProtNLM"/>
    </source>
</evidence>
<feature type="signal peptide" evidence="1">
    <location>
        <begin position="1"/>
        <end position="28"/>
    </location>
</feature>
<dbReference type="RefSeq" id="WP_268881684.1">
    <property type="nucleotide sequence ID" value="NZ_CP114029.1"/>
</dbReference>
<name>A0ABY7C0P9_9HYPH</name>
<feature type="chain" id="PRO_5046172717" description="Antifreeze protein" evidence="1">
    <location>
        <begin position="29"/>
        <end position="116"/>
    </location>
</feature>
<gene>
    <name evidence="2" type="ORF">OH818_02735</name>
</gene>
<protein>
    <recommendedName>
        <fullName evidence="4">Antifreeze protein</fullName>
    </recommendedName>
</protein>
<dbReference type="EMBL" id="CP114029">
    <property type="protein sequence ID" value="WAP69242.1"/>
    <property type="molecule type" value="Genomic_DNA"/>
</dbReference>
<keyword evidence="3" id="KW-1185">Reference proteome</keyword>
<sequence>MFKNLAKTLCVVAALGAAGVAAPTAASAGDFRATISIGSGGVELVGHRGHRAHGRHIRRATCTPGKALRKARHFGIHRAHIRSVNRHSITVAGRKHRSHALVRFARVRGCPVIAYR</sequence>
<keyword evidence="1" id="KW-0732">Signal</keyword>
<reference evidence="2" key="1">
    <citation type="submission" date="2022-12" db="EMBL/GenBank/DDBJ databases">
        <title>Jiella pelagia sp. nov., isolated from phosphonate enriched culture of Northwest Pacific surface seawater.</title>
        <authorList>
            <person name="Shin D.Y."/>
            <person name="Hwang C.Y."/>
        </authorList>
    </citation>
    <scope>NUCLEOTIDE SEQUENCE</scope>
    <source>
        <strain evidence="2">HL-NP1</strain>
    </source>
</reference>
<dbReference type="Proteomes" id="UP001164020">
    <property type="component" value="Chromosome"/>
</dbReference>
<proteinExistence type="predicted"/>